<evidence type="ECO:0000313" key="3">
    <source>
        <dbReference type="Proteomes" id="UP001589628"/>
    </source>
</evidence>
<sequence length="268" mass="29795">MSSPYLLEVEAQGRRLQLQVQQWQPRTARPGPTLVLLHEALGNLSLWRHFPAELAEATGLPVIAYCREGYGESSPLSGPRSDDYLIEQGRDWLPALLARLELDKVILLGHSDGGSIALVGAACCPERILAIVTLAAHIYVDPLTTQGIEQAVERYQQQDLATRLARYHGERTDPLFRAWAETWLRPSYQQLNLRPWLKQIRCPALIMQGEEDAYGLPSQVLDIAHGIGEQAEACFLPACGHSPHLEQAEAVIAAIQHWLEPLLPLTTP</sequence>
<dbReference type="GO" id="GO:0016787">
    <property type="term" value="F:hydrolase activity"/>
    <property type="evidence" value="ECO:0007669"/>
    <property type="project" value="UniProtKB-KW"/>
</dbReference>
<dbReference type="PANTHER" id="PTHR43798:SF33">
    <property type="entry name" value="HYDROLASE, PUTATIVE (AFU_ORTHOLOGUE AFUA_2G14860)-RELATED"/>
    <property type="match status" value="1"/>
</dbReference>
<feature type="domain" description="AB hydrolase-1" evidence="1">
    <location>
        <begin position="34"/>
        <end position="254"/>
    </location>
</feature>
<gene>
    <name evidence="2" type="ORF">ACFFLH_07740</name>
</gene>
<dbReference type="InterPro" id="IPR050266">
    <property type="entry name" value="AB_hydrolase_sf"/>
</dbReference>
<evidence type="ECO:0000259" key="1">
    <source>
        <dbReference type="Pfam" id="PF12697"/>
    </source>
</evidence>
<accession>A0ABV5ZAJ1</accession>
<reference evidence="2 3" key="1">
    <citation type="submission" date="2024-09" db="EMBL/GenBank/DDBJ databases">
        <authorList>
            <person name="Sun Q."/>
            <person name="Mori K."/>
        </authorList>
    </citation>
    <scope>NUCLEOTIDE SEQUENCE [LARGE SCALE GENOMIC DNA]</scope>
    <source>
        <strain evidence="2 3">ATCC 51285</strain>
    </source>
</reference>
<dbReference type="Proteomes" id="UP001589628">
    <property type="component" value="Unassembled WGS sequence"/>
</dbReference>
<dbReference type="InterPro" id="IPR029058">
    <property type="entry name" value="AB_hydrolase_fold"/>
</dbReference>
<protein>
    <submittedName>
        <fullName evidence="2">Alpha/beta fold hydrolase</fullName>
    </submittedName>
</protein>
<keyword evidence="2" id="KW-0378">Hydrolase</keyword>
<dbReference type="SUPFAM" id="SSF53474">
    <property type="entry name" value="alpha/beta-Hydrolases"/>
    <property type="match status" value="1"/>
</dbReference>
<dbReference type="RefSeq" id="WP_035460513.1">
    <property type="nucleotide sequence ID" value="NZ_JBHLZN010000002.1"/>
</dbReference>
<organism evidence="2 3">
    <name type="scientific">Balneatrix alpica</name>
    <dbReference type="NCBI Taxonomy" id="75684"/>
    <lineage>
        <taxon>Bacteria</taxon>
        <taxon>Pseudomonadati</taxon>
        <taxon>Pseudomonadota</taxon>
        <taxon>Gammaproteobacteria</taxon>
        <taxon>Oceanospirillales</taxon>
        <taxon>Balneatrichaceae</taxon>
        <taxon>Balneatrix</taxon>
    </lineage>
</organism>
<evidence type="ECO:0000313" key="2">
    <source>
        <dbReference type="EMBL" id="MFB9886295.1"/>
    </source>
</evidence>
<dbReference type="Pfam" id="PF12697">
    <property type="entry name" value="Abhydrolase_6"/>
    <property type="match status" value="1"/>
</dbReference>
<name>A0ABV5ZAJ1_9GAMM</name>
<dbReference type="Gene3D" id="3.40.50.1820">
    <property type="entry name" value="alpha/beta hydrolase"/>
    <property type="match status" value="1"/>
</dbReference>
<proteinExistence type="predicted"/>
<dbReference type="InterPro" id="IPR000073">
    <property type="entry name" value="AB_hydrolase_1"/>
</dbReference>
<keyword evidence="3" id="KW-1185">Reference proteome</keyword>
<dbReference type="EMBL" id="JBHLZN010000002">
    <property type="protein sequence ID" value="MFB9886295.1"/>
    <property type="molecule type" value="Genomic_DNA"/>
</dbReference>
<comment type="caution">
    <text evidence="2">The sequence shown here is derived from an EMBL/GenBank/DDBJ whole genome shotgun (WGS) entry which is preliminary data.</text>
</comment>
<dbReference type="PANTHER" id="PTHR43798">
    <property type="entry name" value="MONOACYLGLYCEROL LIPASE"/>
    <property type="match status" value="1"/>
</dbReference>